<dbReference type="AlphaFoldDB" id="A0A839XQ97"/>
<feature type="transmembrane region" description="Helical" evidence="1">
    <location>
        <begin position="221"/>
        <end position="243"/>
    </location>
</feature>
<accession>A0A839XQ97</accession>
<comment type="caution">
    <text evidence="2">The sequence shown here is derived from an EMBL/GenBank/DDBJ whole genome shotgun (WGS) entry which is preliminary data.</text>
</comment>
<name>A0A839XQ97_9PSEU</name>
<organism evidence="2 3">
    <name type="scientific">Prauserella sediminis</name>
    <dbReference type="NCBI Taxonomy" id="577680"/>
    <lineage>
        <taxon>Bacteria</taxon>
        <taxon>Bacillati</taxon>
        <taxon>Actinomycetota</taxon>
        <taxon>Actinomycetes</taxon>
        <taxon>Pseudonocardiales</taxon>
        <taxon>Pseudonocardiaceae</taxon>
        <taxon>Prauserella</taxon>
        <taxon>Prauserella salsuginis group</taxon>
    </lineage>
</organism>
<keyword evidence="1" id="KW-0812">Transmembrane</keyword>
<dbReference type="InterPro" id="IPR007404">
    <property type="entry name" value="YdjM-like"/>
</dbReference>
<keyword evidence="1" id="KW-1133">Transmembrane helix</keyword>
<feature type="transmembrane region" description="Helical" evidence="1">
    <location>
        <begin position="135"/>
        <end position="152"/>
    </location>
</feature>
<dbReference type="Proteomes" id="UP000564573">
    <property type="component" value="Unassembled WGS sequence"/>
</dbReference>
<dbReference type="Pfam" id="PF04307">
    <property type="entry name" value="YdjM"/>
    <property type="match status" value="1"/>
</dbReference>
<protein>
    <recommendedName>
        <fullName evidence="4">LexA-binding, inner membrane-associated hydrolase</fullName>
    </recommendedName>
</protein>
<keyword evidence="1" id="KW-0472">Membrane</keyword>
<dbReference type="EMBL" id="JACIBS010000009">
    <property type="protein sequence ID" value="MBB3665992.1"/>
    <property type="molecule type" value="Genomic_DNA"/>
</dbReference>
<sequence length="255" mass="26757">MMGSNHALSGLAAGLALAPAVGLTEPTQVIPFSLNVAGYAVFPDLDHPSSSATRVLGWVGEKVSNTLRATSAWVYERTKGSRDEPTGVHRHLSHTWIFALVVGGIATGLTFITPWAALAVYLVGAILAADRLGDWVAVPAAGGAAAAGMVMLDDPTALSWQLGAAVAAGCIVHTLGDALTVSGCPFLFGLLPFEIRGETWWEIRLLGPLSFRTNSPTEHRVVRPLLLVATVVAAWPVLLSPFLSPVLQAFTEMSA</sequence>
<proteinExistence type="predicted"/>
<evidence type="ECO:0008006" key="4">
    <source>
        <dbReference type="Google" id="ProtNLM"/>
    </source>
</evidence>
<gene>
    <name evidence="2" type="ORF">FB384_004951</name>
</gene>
<evidence type="ECO:0000256" key="1">
    <source>
        <dbReference type="SAM" id="Phobius"/>
    </source>
</evidence>
<keyword evidence="3" id="KW-1185">Reference proteome</keyword>
<evidence type="ECO:0000313" key="2">
    <source>
        <dbReference type="EMBL" id="MBB3665992.1"/>
    </source>
</evidence>
<feature type="transmembrane region" description="Helical" evidence="1">
    <location>
        <begin position="96"/>
        <end position="123"/>
    </location>
</feature>
<evidence type="ECO:0000313" key="3">
    <source>
        <dbReference type="Proteomes" id="UP000564573"/>
    </source>
</evidence>
<dbReference type="RefSeq" id="WP_183787188.1">
    <property type="nucleotide sequence ID" value="NZ_JACIBS010000009.1"/>
</dbReference>
<reference evidence="2 3" key="1">
    <citation type="submission" date="2020-08" db="EMBL/GenBank/DDBJ databases">
        <title>Sequencing the genomes of 1000 actinobacteria strains.</title>
        <authorList>
            <person name="Klenk H.-P."/>
        </authorList>
    </citation>
    <scope>NUCLEOTIDE SEQUENCE [LARGE SCALE GENOMIC DNA]</scope>
    <source>
        <strain evidence="2 3">DSM 45267</strain>
    </source>
</reference>